<evidence type="ECO:0000256" key="1">
    <source>
        <dbReference type="ARBA" id="ARBA00007865"/>
    </source>
</evidence>
<sequence>MSSPKRAIIDLTHPLVPAGVPACPGHPIYNAELISSLSAGAFANVHALSLGSHTGTHLDAPYHFFMDGAPIHALDLELLAAAPALVVDLRAKPAHAPITWADLTPHAHAMRSGVALLLCTGWSRFYGQENYSDHPWLEPDAARRVLEMGVRVIGMDALSPDEWAAGVDTGMVHRIVLGSGGVIVENLCGLGRLVESGWERPLVSLLPLNLQGCDGSPIRAVAWEGKEESGSSV</sequence>
<dbReference type="EMBL" id="BFAD01000003">
    <property type="protein sequence ID" value="GBE80861.1"/>
    <property type="molecule type" value="Genomic_DNA"/>
</dbReference>
<name>A0A401GFF9_9APHY</name>
<dbReference type="SUPFAM" id="SSF102198">
    <property type="entry name" value="Putative cyclase"/>
    <property type="match status" value="1"/>
</dbReference>
<proteinExistence type="inferred from homology"/>
<evidence type="ECO:0000313" key="3">
    <source>
        <dbReference type="Proteomes" id="UP000287166"/>
    </source>
</evidence>
<dbReference type="GO" id="GO:0019441">
    <property type="term" value="P:L-tryptophan catabolic process to kynurenine"/>
    <property type="evidence" value="ECO:0007669"/>
    <property type="project" value="InterPro"/>
</dbReference>
<protein>
    <recommendedName>
        <fullName evidence="4">Kynurenine formamidase</fullName>
    </recommendedName>
</protein>
<accession>A0A401GFF9</accession>
<dbReference type="Gene3D" id="3.50.30.50">
    <property type="entry name" value="Putative cyclase"/>
    <property type="match status" value="1"/>
</dbReference>
<dbReference type="InterPro" id="IPR007325">
    <property type="entry name" value="KFase/CYL"/>
</dbReference>
<dbReference type="PANTHER" id="PTHR31118:SF12">
    <property type="entry name" value="CYCLASE-LIKE PROTEIN 2"/>
    <property type="match status" value="1"/>
</dbReference>
<evidence type="ECO:0000313" key="2">
    <source>
        <dbReference type="EMBL" id="GBE80861.1"/>
    </source>
</evidence>
<evidence type="ECO:0008006" key="4">
    <source>
        <dbReference type="Google" id="ProtNLM"/>
    </source>
</evidence>
<keyword evidence="3" id="KW-1185">Reference proteome</keyword>
<dbReference type="RefSeq" id="XP_027611774.1">
    <property type="nucleotide sequence ID" value="XM_027755973.1"/>
</dbReference>
<dbReference type="STRING" id="139825.A0A401GFF9"/>
<dbReference type="Proteomes" id="UP000287166">
    <property type="component" value="Unassembled WGS sequence"/>
</dbReference>
<dbReference type="AlphaFoldDB" id="A0A401GFF9"/>
<dbReference type="InterPro" id="IPR037175">
    <property type="entry name" value="KFase_sf"/>
</dbReference>
<dbReference type="PANTHER" id="PTHR31118">
    <property type="entry name" value="CYCLASE-LIKE PROTEIN 2"/>
    <property type="match status" value="1"/>
</dbReference>
<comment type="caution">
    <text evidence="2">The sequence shown here is derived from an EMBL/GenBank/DDBJ whole genome shotgun (WGS) entry which is preliminary data.</text>
</comment>
<comment type="similarity">
    <text evidence="1">Belongs to the Cyclase 1 superfamily.</text>
</comment>
<gene>
    <name evidence="2" type="ORF">SCP_0305810</name>
</gene>
<dbReference type="GeneID" id="38777778"/>
<dbReference type="GO" id="GO:0004061">
    <property type="term" value="F:arylformamidase activity"/>
    <property type="evidence" value="ECO:0007669"/>
    <property type="project" value="InterPro"/>
</dbReference>
<reference evidence="2 3" key="1">
    <citation type="journal article" date="2018" name="Sci. Rep.">
        <title>Genome sequence of the cauliflower mushroom Sparassis crispa (Hanabiratake) and its association with beneficial usage.</title>
        <authorList>
            <person name="Kiyama R."/>
            <person name="Furutani Y."/>
            <person name="Kawaguchi K."/>
            <person name="Nakanishi T."/>
        </authorList>
    </citation>
    <scope>NUCLEOTIDE SEQUENCE [LARGE SCALE GENOMIC DNA]</scope>
</reference>
<organism evidence="2 3">
    <name type="scientific">Sparassis crispa</name>
    <dbReference type="NCBI Taxonomy" id="139825"/>
    <lineage>
        <taxon>Eukaryota</taxon>
        <taxon>Fungi</taxon>
        <taxon>Dikarya</taxon>
        <taxon>Basidiomycota</taxon>
        <taxon>Agaricomycotina</taxon>
        <taxon>Agaricomycetes</taxon>
        <taxon>Polyporales</taxon>
        <taxon>Sparassidaceae</taxon>
        <taxon>Sparassis</taxon>
    </lineage>
</organism>
<dbReference type="OrthoDB" id="7108654at2759"/>
<dbReference type="InParanoid" id="A0A401GFF9"/>
<dbReference type="Pfam" id="PF04199">
    <property type="entry name" value="Cyclase"/>
    <property type="match status" value="1"/>
</dbReference>